<evidence type="ECO:0000313" key="3">
    <source>
        <dbReference type="EMBL" id="KAH9362826.1"/>
    </source>
</evidence>
<dbReference type="EMBL" id="JABSTR010000001">
    <property type="protein sequence ID" value="KAH9362826.1"/>
    <property type="molecule type" value="Genomic_DNA"/>
</dbReference>
<accession>A0A9J6FIE4</accession>
<dbReference type="VEuPathDB" id="VectorBase:HLOH_046255"/>
<evidence type="ECO:0000259" key="2">
    <source>
        <dbReference type="Pfam" id="PF23713"/>
    </source>
</evidence>
<reference evidence="3 4" key="1">
    <citation type="journal article" date="2020" name="Cell">
        <title>Large-Scale Comparative Analyses of Tick Genomes Elucidate Their Genetic Diversity and Vector Capacities.</title>
        <authorList>
            <consortium name="Tick Genome and Microbiome Consortium (TIGMIC)"/>
            <person name="Jia N."/>
            <person name="Wang J."/>
            <person name="Shi W."/>
            <person name="Du L."/>
            <person name="Sun Y."/>
            <person name="Zhan W."/>
            <person name="Jiang J.F."/>
            <person name="Wang Q."/>
            <person name="Zhang B."/>
            <person name="Ji P."/>
            <person name="Bell-Sakyi L."/>
            <person name="Cui X.M."/>
            <person name="Yuan T.T."/>
            <person name="Jiang B.G."/>
            <person name="Yang W.F."/>
            <person name="Lam T.T."/>
            <person name="Chang Q.C."/>
            <person name="Ding S.J."/>
            <person name="Wang X.J."/>
            <person name="Zhu J.G."/>
            <person name="Ruan X.D."/>
            <person name="Zhao L."/>
            <person name="Wei J.T."/>
            <person name="Ye R.Z."/>
            <person name="Que T.C."/>
            <person name="Du C.H."/>
            <person name="Zhou Y.H."/>
            <person name="Cheng J.X."/>
            <person name="Dai P.F."/>
            <person name="Guo W.B."/>
            <person name="Han X.H."/>
            <person name="Huang E.J."/>
            <person name="Li L.F."/>
            <person name="Wei W."/>
            <person name="Gao Y.C."/>
            <person name="Liu J.Z."/>
            <person name="Shao H.Z."/>
            <person name="Wang X."/>
            <person name="Wang C.C."/>
            <person name="Yang T.C."/>
            <person name="Huo Q.B."/>
            <person name="Li W."/>
            <person name="Chen H.Y."/>
            <person name="Chen S.E."/>
            <person name="Zhou L.G."/>
            <person name="Ni X.B."/>
            <person name="Tian J.H."/>
            <person name="Sheng Y."/>
            <person name="Liu T."/>
            <person name="Pan Y.S."/>
            <person name="Xia L.Y."/>
            <person name="Li J."/>
            <person name="Zhao F."/>
            <person name="Cao W.C."/>
        </authorList>
    </citation>
    <scope>NUCLEOTIDE SEQUENCE [LARGE SCALE GENOMIC DNA]</scope>
    <source>
        <strain evidence="3">HaeL-2018</strain>
    </source>
</reference>
<proteinExistence type="predicted"/>
<gene>
    <name evidence="3" type="ORF">HPB48_015211</name>
</gene>
<comment type="caution">
    <text evidence="3">The sequence shown here is derived from an EMBL/GenBank/DDBJ whole genome shotgun (WGS) entry which is preliminary data.</text>
</comment>
<feature type="region of interest" description="Disordered" evidence="1">
    <location>
        <begin position="160"/>
        <end position="179"/>
    </location>
</feature>
<dbReference type="Proteomes" id="UP000821853">
    <property type="component" value="Chromosome 1"/>
</dbReference>
<name>A0A9J6FIE4_HAELO</name>
<protein>
    <recommendedName>
        <fullName evidence="2">Egal-1 winged helix domain-containing protein</fullName>
    </recommendedName>
</protein>
<dbReference type="Pfam" id="PF23713">
    <property type="entry name" value="WHD_Egal"/>
    <property type="match status" value="1"/>
</dbReference>
<sequence length="634" mass="70313">MSKRSGCSSNSAVKFVKGRVQSNQGISLQELNDHLSRLPSRMMTKCGNPAESLRKFLRQFPKVFVVGKQGKVYVRRRKRRATSTLNDTGFVATTSHSCTDEDDVPCLTDVTGKVYCIFSVYGFISVKSLRGDCVTLGAKVGPKECEARFRASQVTRATVTTPSSAPCPSLHGDNNGGQRNIITRTVDQYSVVEMVKPRYGFIKFGRSHRERAIFHAGTVDTLLGSHKVPFNAKRIKTTSGKVRWEATTVHFCRSDDRSCAGDSEGQPSGNEVFKSGEECDIQDVLQAKLDEYESREAYLEEPPAGCAEWDANSVNADSSISSGEGRKLAGERGFFYPVSDSVGTVKFGHRRGLKATAAVEVTYRGMKLSISIYKGTKGTIVKTRECSRTCEVRERTATRKIEFTSGCFYKNGTMFKDDLNKGIRAGDTVCLDYMVGLTRMREEMPCGLVWHGRRPRGVWRMSAAEFGLRLQIDTQDAENLLSFEDLETEIERTGEASRGPFRVPSDIEQPVDTLPSMGIVKRAARPLWLAYLPLCQRQRALLPTGGPLKLTKGRQHVAGLRSYGHVFLQLARMEAVEFVAQKESLRVALRDGVQNADEGPSSRQDSKLLVYAFVNASTQTVSTVEIKSKELFIN</sequence>
<keyword evidence="4" id="KW-1185">Reference proteome</keyword>
<dbReference type="OrthoDB" id="6502142at2759"/>
<organism evidence="3 4">
    <name type="scientific">Haemaphysalis longicornis</name>
    <name type="common">Bush tick</name>
    <dbReference type="NCBI Taxonomy" id="44386"/>
    <lineage>
        <taxon>Eukaryota</taxon>
        <taxon>Metazoa</taxon>
        <taxon>Ecdysozoa</taxon>
        <taxon>Arthropoda</taxon>
        <taxon>Chelicerata</taxon>
        <taxon>Arachnida</taxon>
        <taxon>Acari</taxon>
        <taxon>Parasitiformes</taxon>
        <taxon>Ixodida</taxon>
        <taxon>Ixodoidea</taxon>
        <taxon>Ixodidae</taxon>
        <taxon>Haemaphysalinae</taxon>
        <taxon>Haemaphysalis</taxon>
    </lineage>
</organism>
<dbReference type="AlphaFoldDB" id="A0A9J6FIE4"/>
<evidence type="ECO:0000256" key="1">
    <source>
        <dbReference type="SAM" id="MobiDB-lite"/>
    </source>
</evidence>
<feature type="domain" description="Egal-1 winged helix" evidence="2">
    <location>
        <begin position="11"/>
        <end position="75"/>
    </location>
</feature>
<evidence type="ECO:0000313" key="4">
    <source>
        <dbReference type="Proteomes" id="UP000821853"/>
    </source>
</evidence>
<dbReference type="InterPro" id="IPR056589">
    <property type="entry name" value="WH_Egal-1"/>
</dbReference>